<dbReference type="RefSeq" id="WP_189208479.1">
    <property type="nucleotide sequence ID" value="NZ_BMRB01000001.1"/>
</dbReference>
<name>A0A918G337_9PSEU</name>
<organism evidence="2 3">
    <name type="scientific">Actinokineospora fastidiosa</name>
    <dbReference type="NCBI Taxonomy" id="1816"/>
    <lineage>
        <taxon>Bacteria</taxon>
        <taxon>Bacillati</taxon>
        <taxon>Actinomycetota</taxon>
        <taxon>Actinomycetes</taxon>
        <taxon>Pseudonocardiales</taxon>
        <taxon>Pseudonocardiaceae</taxon>
        <taxon>Actinokineospora</taxon>
    </lineage>
</organism>
<dbReference type="PROSITE" id="PS51257">
    <property type="entry name" value="PROKAR_LIPOPROTEIN"/>
    <property type="match status" value="1"/>
</dbReference>
<dbReference type="EMBL" id="BMRB01000001">
    <property type="protein sequence ID" value="GGS14606.1"/>
    <property type="molecule type" value="Genomic_DNA"/>
</dbReference>
<evidence type="ECO:0000313" key="3">
    <source>
        <dbReference type="Proteomes" id="UP000660680"/>
    </source>
</evidence>
<evidence type="ECO:0000313" key="2">
    <source>
        <dbReference type="EMBL" id="GGS14606.1"/>
    </source>
</evidence>
<dbReference type="AlphaFoldDB" id="A0A918G337"/>
<comment type="caution">
    <text evidence="2">The sequence shown here is derived from an EMBL/GenBank/DDBJ whole genome shotgun (WGS) entry which is preliminary data.</text>
</comment>
<feature type="signal peptide" evidence="1">
    <location>
        <begin position="1"/>
        <end position="21"/>
    </location>
</feature>
<protein>
    <submittedName>
        <fullName evidence="2">Uncharacterized protein</fullName>
    </submittedName>
</protein>
<sequence length="165" mass="17771">MFRVIGAVVLLVIAGCGTAPAGEGVVPAQLGREIQIRATGSPTLATMWLDSVKPVTCTEPGSLPPNRGHYLAATIVLQTTEDYEPDWGWWMSASDFSTIDSNGQENGRGIITSCLPDSHYLVDDFYLSDSGYYGVVLLDSAAEHGTLVYSPHNLAGDTEGWSWEF</sequence>
<reference evidence="2" key="1">
    <citation type="journal article" date="2014" name="Int. J. Syst. Evol. Microbiol.">
        <title>Complete genome sequence of Corynebacterium casei LMG S-19264T (=DSM 44701T), isolated from a smear-ripened cheese.</title>
        <authorList>
            <consortium name="US DOE Joint Genome Institute (JGI-PGF)"/>
            <person name="Walter F."/>
            <person name="Albersmeier A."/>
            <person name="Kalinowski J."/>
            <person name="Ruckert C."/>
        </authorList>
    </citation>
    <scope>NUCLEOTIDE SEQUENCE</scope>
    <source>
        <strain evidence="2">JCM 3276</strain>
    </source>
</reference>
<feature type="chain" id="PRO_5037310465" evidence="1">
    <location>
        <begin position="22"/>
        <end position="165"/>
    </location>
</feature>
<gene>
    <name evidence="2" type="ORF">GCM10010171_03140</name>
</gene>
<proteinExistence type="predicted"/>
<evidence type="ECO:0000256" key="1">
    <source>
        <dbReference type="SAM" id="SignalP"/>
    </source>
</evidence>
<reference evidence="2" key="2">
    <citation type="submission" date="2020-09" db="EMBL/GenBank/DDBJ databases">
        <authorList>
            <person name="Sun Q."/>
            <person name="Ohkuma M."/>
        </authorList>
    </citation>
    <scope>NUCLEOTIDE SEQUENCE</scope>
    <source>
        <strain evidence="2">JCM 3276</strain>
    </source>
</reference>
<dbReference type="Proteomes" id="UP000660680">
    <property type="component" value="Unassembled WGS sequence"/>
</dbReference>
<keyword evidence="1" id="KW-0732">Signal</keyword>
<keyword evidence="3" id="KW-1185">Reference proteome</keyword>
<accession>A0A918G337</accession>